<organism evidence="1 2">
    <name type="scientific">Agrococcus pavilionensis RW1</name>
    <dbReference type="NCBI Taxonomy" id="1330458"/>
    <lineage>
        <taxon>Bacteria</taxon>
        <taxon>Bacillati</taxon>
        <taxon>Actinomycetota</taxon>
        <taxon>Actinomycetes</taxon>
        <taxon>Micrococcales</taxon>
        <taxon>Microbacteriaceae</taxon>
        <taxon>Agrococcus</taxon>
    </lineage>
</organism>
<sequence length="132" mass="13909">MRRAQASFDRFFIAVDRQFADGAASASALQAFASSTLAASFASSIQQSLDEGRISRGTPTITNVRLISSDESRIAVELCTDGSTIETLDATGARVPPAGLVAWSATFAPPHDEVPLMETLDVLTEDLSVCDG</sequence>
<protein>
    <submittedName>
        <fullName evidence="1">Uncharacterized protein</fullName>
    </submittedName>
</protein>
<reference evidence="1 2" key="1">
    <citation type="journal article" date="2013" name="Genome Announc.">
        <title>First draft genome sequence from a member of the genus agrococcus, isolated from modern microbialites.</title>
        <authorList>
            <person name="White R.A.III."/>
            <person name="Grassa C.J."/>
            <person name="Suttle C.A."/>
        </authorList>
    </citation>
    <scope>NUCLEOTIDE SEQUENCE [LARGE SCALE GENOMIC DNA]</scope>
    <source>
        <strain evidence="1 2">RW1</strain>
    </source>
</reference>
<evidence type="ECO:0000313" key="2">
    <source>
        <dbReference type="Proteomes" id="UP000016462"/>
    </source>
</evidence>
<dbReference type="AlphaFoldDB" id="U1LB33"/>
<dbReference type="Proteomes" id="UP000016462">
    <property type="component" value="Unassembled WGS sequence"/>
</dbReference>
<proteinExistence type="predicted"/>
<dbReference type="EMBL" id="ASHR01000024">
    <property type="protein sequence ID" value="ERG64283.1"/>
    <property type="molecule type" value="Genomic_DNA"/>
</dbReference>
<name>U1LB33_9MICO</name>
<gene>
    <name evidence="1" type="ORF">L332_07430</name>
</gene>
<accession>U1LB33</accession>
<comment type="caution">
    <text evidence="1">The sequence shown here is derived from an EMBL/GenBank/DDBJ whole genome shotgun (WGS) entry which is preliminary data.</text>
</comment>
<keyword evidence="2" id="KW-1185">Reference proteome</keyword>
<evidence type="ECO:0000313" key="1">
    <source>
        <dbReference type="EMBL" id="ERG64283.1"/>
    </source>
</evidence>